<dbReference type="FunFam" id="3.40.50.300:FF:000221">
    <property type="entry name" value="Multidrug ABC transporter ATP-binding protein"/>
    <property type="match status" value="1"/>
</dbReference>
<keyword evidence="3" id="KW-1003">Cell membrane</keyword>
<feature type="domain" description="ABC transporter" evidence="11">
    <location>
        <begin position="389"/>
        <end position="629"/>
    </location>
</feature>
<feature type="transmembrane region" description="Helical" evidence="10">
    <location>
        <begin position="195"/>
        <end position="222"/>
    </location>
</feature>
<feature type="compositionally biased region" description="Pro residues" evidence="9">
    <location>
        <begin position="1"/>
        <end position="15"/>
    </location>
</feature>
<organism evidence="13 14">
    <name type="scientific">Lysobacter enzymogenes</name>
    <dbReference type="NCBI Taxonomy" id="69"/>
    <lineage>
        <taxon>Bacteria</taxon>
        <taxon>Pseudomonadati</taxon>
        <taxon>Pseudomonadota</taxon>
        <taxon>Gammaproteobacteria</taxon>
        <taxon>Lysobacterales</taxon>
        <taxon>Lysobacteraceae</taxon>
        <taxon>Lysobacter</taxon>
    </lineage>
</organism>
<evidence type="ECO:0000259" key="12">
    <source>
        <dbReference type="PROSITE" id="PS50929"/>
    </source>
</evidence>
<dbReference type="InterPro" id="IPR039421">
    <property type="entry name" value="Type_1_exporter"/>
</dbReference>
<dbReference type="PROSITE" id="PS00211">
    <property type="entry name" value="ABC_TRANSPORTER_1"/>
    <property type="match status" value="1"/>
</dbReference>
<gene>
    <name evidence="13" type="ORF">GLE_3073</name>
</gene>
<dbReference type="Pfam" id="PF00005">
    <property type="entry name" value="ABC_tran"/>
    <property type="match status" value="1"/>
</dbReference>
<keyword evidence="7 10" id="KW-1133">Transmembrane helix</keyword>
<dbReference type="GO" id="GO:0005524">
    <property type="term" value="F:ATP binding"/>
    <property type="evidence" value="ECO:0007669"/>
    <property type="project" value="UniProtKB-KW"/>
</dbReference>
<evidence type="ECO:0000256" key="6">
    <source>
        <dbReference type="ARBA" id="ARBA00022840"/>
    </source>
</evidence>
<evidence type="ECO:0000256" key="5">
    <source>
        <dbReference type="ARBA" id="ARBA00022741"/>
    </source>
</evidence>
<dbReference type="SUPFAM" id="SSF90123">
    <property type="entry name" value="ABC transporter transmembrane region"/>
    <property type="match status" value="1"/>
</dbReference>
<dbReference type="PANTHER" id="PTHR43394">
    <property type="entry name" value="ATP-DEPENDENT PERMEASE MDL1, MITOCHONDRIAL"/>
    <property type="match status" value="1"/>
</dbReference>
<dbReference type="KEGG" id="lez:GLE_3073"/>
<dbReference type="InterPro" id="IPR027417">
    <property type="entry name" value="P-loop_NTPase"/>
</dbReference>
<dbReference type="EMBL" id="CP013140">
    <property type="protein sequence ID" value="ALN58420.1"/>
    <property type="molecule type" value="Genomic_DNA"/>
</dbReference>
<keyword evidence="5" id="KW-0547">Nucleotide-binding</keyword>
<dbReference type="GO" id="GO:0005886">
    <property type="term" value="C:plasma membrane"/>
    <property type="evidence" value="ECO:0007669"/>
    <property type="project" value="UniProtKB-SubCell"/>
</dbReference>
<dbReference type="GO" id="GO:0015421">
    <property type="term" value="F:ABC-type oligopeptide transporter activity"/>
    <property type="evidence" value="ECO:0007669"/>
    <property type="project" value="TreeGrafter"/>
</dbReference>
<evidence type="ECO:0000256" key="4">
    <source>
        <dbReference type="ARBA" id="ARBA00022692"/>
    </source>
</evidence>
<evidence type="ECO:0000256" key="7">
    <source>
        <dbReference type="ARBA" id="ARBA00022989"/>
    </source>
</evidence>
<dbReference type="InterPro" id="IPR003593">
    <property type="entry name" value="AAA+_ATPase"/>
</dbReference>
<dbReference type="InterPro" id="IPR017871">
    <property type="entry name" value="ABC_transporter-like_CS"/>
</dbReference>
<dbReference type="Gene3D" id="1.20.1560.10">
    <property type="entry name" value="ABC transporter type 1, transmembrane domain"/>
    <property type="match status" value="1"/>
</dbReference>
<keyword evidence="6 13" id="KW-0067">ATP-binding</keyword>
<dbReference type="OrthoDB" id="6828292at2"/>
<feature type="region of interest" description="Disordered" evidence="9">
    <location>
        <begin position="1"/>
        <end position="24"/>
    </location>
</feature>
<accession>A0A0S2DIT3</accession>
<dbReference type="STRING" id="69.GLE_3073"/>
<evidence type="ECO:0000256" key="10">
    <source>
        <dbReference type="SAM" id="Phobius"/>
    </source>
</evidence>
<evidence type="ECO:0000313" key="13">
    <source>
        <dbReference type="EMBL" id="ALN58420.1"/>
    </source>
</evidence>
<dbReference type="InterPro" id="IPR036640">
    <property type="entry name" value="ABC1_TM_sf"/>
</dbReference>
<name>A0A0S2DIT3_LYSEN</name>
<sequence length="635" mass="70401">MSRPDPATPAPPAPSDPARAAGHAGKPSLRERFDALRNLPPFLRQIWATSPALTLITLGLRLVRALLPIATLYVGKLIIDEAVRLVASGVHVDSLAQAWHGGQLDTLAALLLLEFGLAVGSDLLGRVISYGDQLLSELFTNATSVRLMEHAANLDLEDFEDPDLQDRLDRARRQTVGRMSLMSQLFGQVQDTVTVISFAVGLLVYAPWLIALLAVALIPAFVGEAHFNALGYSLNYAWTPERRQLEYVRQMGASVETAKEVKIFNLHRFLIARYRQLADKFFKANRALARRRALWGTVLAGLGTLGYYVAYGYIAWRTVKGDFSIGDLTFLAGSFRRLRQLLEGLLVGFSQVAGQALYLDDLFSFFQIEPEIASPADAAAVPKPIRTGFVFDNVGFRYPDAEHWALRGLSFELRAGEVLALVGENGAGKTTLVKLLARLYDPDEGRILLDGRDLREYDLDQLRASIGVIFQDFVRYHLTAGENIGVGQIDAMDDGERIREAARRSMADEVIESLPMGYDQQIGRRFKTGVDLSGGQWQKIAIARAYMRDAQVMILDEPTAALDARAEFEVFQRFKELSQDKTAVLISHRFSSVRMADRILVLAQGRLEASGTHEELLAQGGRYAELFELQAAGYR</sequence>
<dbReference type="Gene3D" id="3.40.50.300">
    <property type="entry name" value="P-loop containing nucleotide triphosphate hydrolases"/>
    <property type="match status" value="1"/>
</dbReference>
<evidence type="ECO:0000313" key="14">
    <source>
        <dbReference type="Proteomes" id="UP000061569"/>
    </source>
</evidence>
<evidence type="ECO:0000256" key="8">
    <source>
        <dbReference type="ARBA" id="ARBA00023136"/>
    </source>
</evidence>
<feature type="transmembrane region" description="Helical" evidence="10">
    <location>
        <begin position="293"/>
        <end position="316"/>
    </location>
</feature>
<evidence type="ECO:0000256" key="2">
    <source>
        <dbReference type="ARBA" id="ARBA00022448"/>
    </source>
</evidence>
<dbReference type="PANTHER" id="PTHR43394:SF1">
    <property type="entry name" value="ATP-BINDING CASSETTE SUB-FAMILY B MEMBER 10, MITOCHONDRIAL"/>
    <property type="match status" value="1"/>
</dbReference>
<keyword evidence="4 10" id="KW-0812">Transmembrane</keyword>
<dbReference type="InterPro" id="IPR003439">
    <property type="entry name" value="ABC_transporter-like_ATP-bd"/>
</dbReference>
<protein>
    <submittedName>
        <fullName evidence="13">ABC transporter, ATP-binding protein</fullName>
    </submittedName>
</protein>
<dbReference type="PROSITE" id="PS50929">
    <property type="entry name" value="ABC_TM1F"/>
    <property type="match status" value="1"/>
</dbReference>
<evidence type="ECO:0000259" key="11">
    <source>
        <dbReference type="PROSITE" id="PS50893"/>
    </source>
</evidence>
<evidence type="ECO:0000256" key="3">
    <source>
        <dbReference type="ARBA" id="ARBA00022475"/>
    </source>
</evidence>
<feature type="domain" description="ABC transmembrane type-1" evidence="12">
    <location>
        <begin position="55"/>
        <end position="354"/>
    </location>
</feature>
<evidence type="ECO:0000256" key="1">
    <source>
        <dbReference type="ARBA" id="ARBA00004651"/>
    </source>
</evidence>
<comment type="subcellular location">
    <subcellularLocation>
        <location evidence="1">Cell membrane</location>
        <topology evidence="1">Multi-pass membrane protein</topology>
    </subcellularLocation>
</comment>
<dbReference type="InterPro" id="IPR011527">
    <property type="entry name" value="ABC1_TM_dom"/>
</dbReference>
<reference evidence="13 14" key="1">
    <citation type="submission" date="2015-11" db="EMBL/GenBank/DDBJ databases">
        <title>Genome sequences of Lysobacter enzymogenes strain C3 and Lysobacter antibioticus ATCC 29479.</title>
        <authorList>
            <person name="Kobayashi D.Y."/>
        </authorList>
    </citation>
    <scope>NUCLEOTIDE SEQUENCE [LARGE SCALE GENOMIC DNA]</scope>
    <source>
        <strain evidence="13 14">C3</strain>
    </source>
</reference>
<dbReference type="PATRIC" id="fig|69.6.peg.3033"/>
<dbReference type="GO" id="GO:0016887">
    <property type="term" value="F:ATP hydrolysis activity"/>
    <property type="evidence" value="ECO:0007669"/>
    <property type="project" value="InterPro"/>
</dbReference>
<keyword evidence="2" id="KW-0813">Transport</keyword>
<dbReference type="SMART" id="SM00382">
    <property type="entry name" value="AAA"/>
    <property type="match status" value="1"/>
</dbReference>
<keyword evidence="8 10" id="KW-0472">Membrane</keyword>
<dbReference type="AlphaFoldDB" id="A0A0S2DIT3"/>
<dbReference type="SUPFAM" id="SSF52540">
    <property type="entry name" value="P-loop containing nucleoside triphosphate hydrolases"/>
    <property type="match status" value="1"/>
</dbReference>
<proteinExistence type="predicted"/>
<evidence type="ECO:0000256" key="9">
    <source>
        <dbReference type="SAM" id="MobiDB-lite"/>
    </source>
</evidence>
<dbReference type="Proteomes" id="UP000061569">
    <property type="component" value="Chromosome"/>
</dbReference>
<dbReference type="PROSITE" id="PS50893">
    <property type="entry name" value="ABC_TRANSPORTER_2"/>
    <property type="match status" value="1"/>
</dbReference>